<keyword evidence="2" id="KW-1185">Reference proteome</keyword>
<gene>
    <name evidence="1" type="ORF">HHI36_014499</name>
</gene>
<dbReference type="AlphaFoldDB" id="A0ABD2N2W8"/>
<comment type="caution">
    <text evidence="1">The sequence shown here is derived from an EMBL/GenBank/DDBJ whole genome shotgun (WGS) entry which is preliminary data.</text>
</comment>
<organism evidence="1 2">
    <name type="scientific">Cryptolaemus montrouzieri</name>
    <dbReference type="NCBI Taxonomy" id="559131"/>
    <lineage>
        <taxon>Eukaryota</taxon>
        <taxon>Metazoa</taxon>
        <taxon>Ecdysozoa</taxon>
        <taxon>Arthropoda</taxon>
        <taxon>Hexapoda</taxon>
        <taxon>Insecta</taxon>
        <taxon>Pterygota</taxon>
        <taxon>Neoptera</taxon>
        <taxon>Endopterygota</taxon>
        <taxon>Coleoptera</taxon>
        <taxon>Polyphaga</taxon>
        <taxon>Cucujiformia</taxon>
        <taxon>Coccinelloidea</taxon>
        <taxon>Coccinellidae</taxon>
        <taxon>Scymninae</taxon>
        <taxon>Scymnini</taxon>
        <taxon>Cryptolaemus</taxon>
    </lineage>
</organism>
<name>A0ABD2N2W8_9CUCU</name>
<proteinExistence type="predicted"/>
<dbReference type="EMBL" id="JABFTP020000062">
    <property type="protein sequence ID" value="KAL3273043.1"/>
    <property type="molecule type" value="Genomic_DNA"/>
</dbReference>
<accession>A0ABD2N2W8</accession>
<protein>
    <submittedName>
        <fullName evidence="1">Uncharacterized protein</fullName>
    </submittedName>
</protein>
<sequence length="163" mass="18951">MRIAIQRGDRAYRRFKITRSPEDLVVLKIQKNYACAAVRFEQRKFYEAKIDSSKDYSRTMWRTLKELIGSGRQNPSKLNEVTFETDVGCIEEKFNDHFMKSIESIANEIKTVQMHDVNVDEVNIKLLSFEANAMNKLEKIIRSLKNKATEDDDLIPLDILSST</sequence>
<evidence type="ECO:0000313" key="2">
    <source>
        <dbReference type="Proteomes" id="UP001516400"/>
    </source>
</evidence>
<reference evidence="1 2" key="1">
    <citation type="journal article" date="2021" name="BMC Biol.">
        <title>Horizontally acquired antibacterial genes associated with adaptive radiation of ladybird beetles.</title>
        <authorList>
            <person name="Li H.S."/>
            <person name="Tang X.F."/>
            <person name="Huang Y.H."/>
            <person name="Xu Z.Y."/>
            <person name="Chen M.L."/>
            <person name="Du X.Y."/>
            <person name="Qiu B.Y."/>
            <person name="Chen P.T."/>
            <person name="Zhang W."/>
            <person name="Slipinski A."/>
            <person name="Escalona H.E."/>
            <person name="Waterhouse R.M."/>
            <person name="Zwick A."/>
            <person name="Pang H."/>
        </authorList>
    </citation>
    <scope>NUCLEOTIDE SEQUENCE [LARGE SCALE GENOMIC DNA]</scope>
    <source>
        <strain evidence="1">SYSU2018</strain>
    </source>
</reference>
<dbReference type="Proteomes" id="UP001516400">
    <property type="component" value="Unassembled WGS sequence"/>
</dbReference>
<evidence type="ECO:0000313" key="1">
    <source>
        <dbReference type="EMBL" id="KAL3273043.1"/>
    </source>
</evidence>